<dbReference type="PANTHER" id="PTHR46317">
    <property type="entry name" value="HYDROLASE OF PHP SUPERFAMILY-RELATED PROTEIN"/>
    <property type="match status" value="1"/>
</dbReference>
<dbReference type="Pfam" id="PF01026">
    <property type="entry name" value="TatD_DNase"/>
    <property type="match status" value="1"/>
</dbReference>
<dbReference type="SUPFAM" id="SSF51556">
    <property type="entry name" value="Metallo-dependent hydrolases"/>
    <property type="match status" value="1"/>
</dbReference>
<evidence type="ECO:0000313" key="4">
    <source>
        <dbReference type="EMBL" id="MEK8090918.1"/>
    </source>
</evidence>
<comment type="caution">
    <text evidence="4">The sequence shown here is derived from an EMBL/GenBank/DDBJ whole genome shotgun (WGS) entry which is preliminary data.</text>
</comment>
<dbReference type="PANTHER" id="PTHR46317:SF1">
    <property type="entry name" value="HYDROLASE, TATD FAMILY"/>
    <property type="match status" value="1"/>
</dbReference>
<dbReference type="PIRSF" id="PIRSF005902">
    <property type="entry name" value="DNase_TatD"/>
    <property type="match status" value="1"/>
</dbReference>
<organism evidence="4 5">
    <name type="scientific">Thermithiobacillus plumbiphilus</name>
    <dbReference type="NCBI Taxonomy" id="1729899"/>
    <lineage>
        <taxon>Bacteria</taxon>
        <taxon>Pseudomonadati</taxon>
        <taxon>Pseudomonadota</taxon>
        <taxon>Acidithiobacillia</taxon>
        <taxon>Acidithiobacillales</taxon>
        <taxon>Thermithiobacillaceae</taxon>
        <taxon>Thermithiobacillus</taxon>
    </lineage>
</organism>
<gene>
    <name evidence="4" type="primary">qatD</name>
    <name evidence="4" type="ORF">WOB96_14260</name>
</gene>
<dbReference type="Gene3D" id="3.20.20.140">
    <property type="entry name" value="Metal-dependent hydrolases"/>
    <property type="match status" value="1"/>
</dbReference>
<dbReference type="RefSeq" id="WP_341371974.1">
    <property type="nucleotide sequence ID" value="NZ_JBBPCO010000020.1"/>
</dbReference>
<proteinExistence type="inferred from homology"/>
<dbReference type="NCBIfam" id="NF041926">
    <property type="entry name" value="QatD"/>
    <property type="match status" value="1"/>
</dbReference>
<dbReference type="InterPro" id="IPR001130">
    <property type="entry name" value="TatD-like"/>
</dbReference>
<evidence type="ECO:0000256" key="3">
    <source>
        <dbReference type="ARBA" id="ARBA00022801"/>
    </source>
</evidence>
<name>A0ABU9DDY4_9PROT</name>
<dbReference type="InterPro" id="IPR049677">
    <property type="entry name" value="QatD"/>
</dbReference>
<evidence type="ECO:0000313" key="5">
    <source>
        <dbReference type="Proteomes" id="UP001446205"/>
    </source>
</evidence>
<keyword evidence="5" id="KW-1185">Reference proteome</keyword>
<dbReference type="InterPro" id="IPR032466">
    <property type="entry name" value="Metal_Hydrolase"/>
</dbReference>
<keyword evidence="3" id="KW-0378">Hydrolase</keyword>
<evidence type="ECO:0000256" key="1">
    <source>
        <dbReference type="ARBA" id="ARBA00009275"/>
    </source>
</evidence>
<comment type="similarity">
    <text evidence="1">Belongs to the metallo-dependent hydrolases superfamily. TatD-type hydrolase family.</text>
</comment>
<accession>A0ABU9DDY4</accession>
<protein>
    <submittedName>
        <fullName evidence="4">Qat anti-phage system TatD family nuclease QatD</fullName>
    </submittedName>
</protein>
<dbReference type="Proteomes" id="UP001446205">
    <property type="component" value="Unassembled WGS sequence"/>
</dbReference>
<dbReference type="CDD" id="cd01310">
    <property type="entry name" value="TatD_DNAse"/>
    <property type="match status" value="1"/>
</dbReference>
<dbReference type="EMBL" id="JBBPCO010000020">
    <property type="protein sequence ID" value="MEK8090918.1"/>
    <property type="molecule type" value="Genomic_DNA"/>
</dbReference>
<evidence type="ECO:0000256" key="2">
    <source>
        <dbReference type="ARBA" id="ARBA00022723"/>
    </source>
</evidence>
<keyword evidence="2" id="KW-0479">Metal-binding</keyword>
<sequence length="249" mass="27444">MIDFHAHLDLYPDPPAVVRECTARGMYVLSVTTTPSAWRGTSALVADGSRIRTALGLHPQIAHQRKSELGMFDDYLSEALYVGEIGLDGAPEFKRYWQEQIVVFDHILSACSRAGGRIMTIHSRRASTAVLERLEAFPSAGTPILHWFSGSKRDLERAVGLGCWFSVGPAMLLAEKSRGLVRHMPHDRVLTETDGPFAQIEGRSAMPWDAQRATTGLASLWNVSESEAEHVLHTNLRALVAGNSEEGLR</sequence>
<reference evidence="4 5" key="1">
    <citation type="submission" date="2024-04" db="EMBL/GenBank/DDBJ databases">
        <authorList>
            <person name="Abashina T."/>
            <person name="Shaikin A."/>
        </authorList>
    </citation>
    <scope>NUCLEOTIDE SEQUENCE [LARGE SCALE GENOMIC DNA]</scope>
    <source>
        <strain evidence="4 5">AAFK</strain>
    </source>
</reference>